<feature type="region of interest" description="Disordered" evidence="1">
    <location>
        <begin position="1"/>
        <end position="20"/>
    </location>
</feature>
<comment type="caution">
    <text evidence="2">The sequence shown here is derived from an EMBL/GenBank/DDBJ whole genome shotgun (WGS) entry which is preliminary data.</text>
</comment>
<protein>
    <submittedName>
        <fullName evidence="2">Uncharacterized protein</fullName>
    </submittedName>
</protein>
<proteinExistence type="predicted"/>
<reference evidence="2" key="1">
    <citation type="journal article" date="2021" name="Mol. Ecol. Resour.">
        <title>Apolygus lucorum genome provides insights into omnivorousness and mesophyll feeding.</title>
        <authorList>
            <person name="Liu Y."/>
            <person name="Liu H."/>
            <person name="Wang H."/>
            <person name="Huang T."/>
            <person name="Liu B."/>
            <person name="Yang B."/>
            <person name="Yin L."/>
            <person name="Li B."/>
            <person name="Zhang Y."/>
            <person name="Zhang S."/>
            <person name="Jiang F."/>
            <person name="Zhang X."/>
            <person name="Ren Y."/>
            <person name="Wang B."/>
            <person name="Wang S."/>
            <person name="Lu Y."/>
            <person name="Wu K."/>
            <person name="Fan W."/>
            <person name="Wang G."/>
        </authorList>
    </citation>
    <scope>NUCLEOTIDE SEQUENCE</scope>
    <source>
        <strain evidence="2">12Hb</strain>
    </source>
</reference>
<evidence type="ECO:0000256" key="1">
    <source>
        <dbReference type="SAM" id="MobiDB-lite"/>
    </source>
</evidence>
<evidence type="ECO:0000313" key="2">
    <source>
        <dbReference type="EMBL" id="KAF6198371.1"/>
    </source>
</evidence>
<evidence type="ECO:0000313" key="3">
    <source>
        <dbReference type="Proteomes" id="UP000466442"/>
    </source>
</evidence>
<accession>A0A8S9WQF5</accession>
<name>A0A8S9WQF5_APOLU</name>
<feature type="compositionally biased region" description="Polar residues" evidence="1">
    <location>
        <begin position="1"/>
        <end position="13"/>
    </location>
</feature>
<dbReference type="Proteomes" id="UP000466442">
    <property type="component" value="Linkage Group LG16"/>
</dbReference>
<dbReference type="AlphaFoldDB" id="A0A8S9WQF5"/>
<gene>
    <name evidence="2" type="ORF">GE061_008119</name>
</gene>
<organism evidence="2 3">
    <name type="scientific">Apolygus lucorum</name>
    <name type="common">Small green plant bug</name>
    <name type="synonym">Lygocoris lucorum</name>
    <dbReference type="NCBI Taxonomy" id="248454"/>
    <lineage>
        <taxon>Eukaryota</taxon>
        <taxon>Metazoa</taxon>
        <taxon>Ecdysozoa</taxon>
        <taxon>Arthropoda</taxon>
        <taxon>Hexapoda</taxon>
        <taxon>Insecta</taxon>
        <taxon>Pterygota</taxon>
        <taxon>Neoptera</taxon>
        <taxon>Paraneoptera</taxon>
        <taxon>Hemiptera</taxon>
        <taxon>Heteroptera</taxon>
        <taxon>Panheteroptera</taxon>
        <taxon>Cimicomorpha</taxon>
        <taxon>Miridae</taxon>
        <taxon>Mirini</taxon>
        <taxon>Apolygus</taxon>
    </lineage>
</organism>
<sequence length="53" mass="6099">MNVTKSHVQNNGYHNLVTGSVPEAMTTTQYGHRLREHLEEAHETARQHIQQAF</sequence>
<feature type="non-terminal residue" evidence="2">
    <location>
        <position position="53"/>
    </location>
</feature>
<keyword evidence="3" id="KW-1185">Reference proteome</keyword>
<dbReference type="EMBL" id="WIXP02000016">
    <property type="protein sequence ID" value="KAF6198371.1"/>
    <property type="molecule type" value="Genomic_DNA"/>
</dbReference>